<organism evidence="2 3">
    <name type="scientific">Ensete ventricosum</name>
    <name type="common">Abyssinian banana</name>
    <name type="synonym">Musa ensete</name>
    <dbReference type="NCBI Taxonomy" id="4639"/>
    <lineage>
        <taxon>Eukaryota</taxon>
        <taxon>Viridiplantae</taxon>
        <taxon>Streptophyta</taxon>
        <taxon>Embryophyta</taxon>
        <taxon>Tracheophyta</taxon>
        <taxon>Spermatophyta</taxon>
        <taxon>Magnoliopsida</taxon>
        <taxon>Liliopsida</taxon>
        <taxon>Zingiberales</taxon>
        <taxon>Musaceae</taxon>
        <taxon>Ensete</taxon>
    </lineage>
</organism>
<evidence type="ECO:0000313" key="3">
    <source>
        <dbReference type="Proteomes" id="UP001222027"/>
    </source>
</evidence>
<proteinExistence type="predicted"/>
<protein>
    <submittedName>
        <fullName evidence="2">Uncharacterized protein</fullName>
    </submittedName>
</protein>
<evidence type="ECO:0000313" key="2">
    <source>
        <dbReference type="EMBL" id="KAJ8466364.1"/>
    </source>
</evidence>
<accession>A0AAV8Q4D8</accession>
<dbReference type="AlphaFoldDB" id="A0AAV8Q4D8"/>
<feature type="compositionally biased region" description="Basic and acidic residues" evidence="1">
    <location>
        <begin position="7"/>
        <end position="24"/>
    </location>
</feature>
<evidence type="ECO:0000256" key="1">
    <source>
        <dbReference type="SAM" id="MobiDB-lite"/>
    </source>
</evidence>
<feature type="region of interest" description="Disordered" evidence="1">
    <location>
        <begin position="40"/>
        <end position="60"/>
    </location>
</feature>
<dbReference type="EMBL" id="JAQQAF010000008">
    <property type="protein sequence ID" value="KAJ8466364.1"/>
    <property type="molecule type" value="Genomic_DNA"/>
</dbReference>
<sequence>MAGAERLCNDRAEGMKRNGRRQEQVRQWLGSSERWRRLVRYQEGEQSSNNAAGAGGERTGHRQLRRCFGAIAATGGEEELDGGRCNIGDRRRGAAITLATTRAAARAREDAATTEAPTGVGGKQLVQHRWPLLYTSKGCYCY</sequence>
<dbReference type="Proteomes" id="UP001222027">
    <property type="component" value="Unassembled WGS sequence"/>
</dbReference>
<comment type="caution">
    <text evidence="2">The sequence shown here is derived from an EMBL/GenBank/DDBJ whole genome shotgun (WGS) entry which is preliminary data.</text>
</comment>
<gene>
    <name evidence="2" type="ORF">OPV22_028916</name>
</gene>
<name>A0AAV8Q4D8_ENSVE</name>
<keyword evidence="3" id="KW-1185">Reference proteome</keyword>
<feature type="region of interest" description="Disordered" evidence="1">
    <location>
        <begin position="1"/>
        <end position="25"/>
    </location>
</feature>
<reference evidence="2 3" key="1">
    <citation type="submission" date="2022-12" db="EMBL/GenBank/DDBJ databases">
        <title>Chromosome-scale assembly of the Ensete ventricosum genome.</title>
        <authorList>
            <person name="Dussert Y."/>
            <person name="Stocks J."/>
            <person name="Wendawek A."/>
            <person name="Woldeyes F."/>
            <person name="Nichols R.A."/>
            <person name="Borrell J.S."/>
        </authorList>
    </citation>
    <scope>NUCLEOTIDE SEQUENCE [LARGE SCALE GENOMIC DNA]</scope>
    <source>
        <strain evidence="3">cv. Maze</strain>
        <tissue evidence="2">Seeds</tissue>
    </source>
</reference>